<feature type="region of interest" description="Disordered" evidence="1">
    <location>
        <begin position="1396"/>
        <end position="1425"/>
    </location>
</feature>
<dbReference type="EMBL" id="CP119083">
    <property type="protein sequence ID" value="WEF34313.1"/>
    <property type="molecule type" value="Genomic_DNA"/>
</dbReference>
<protein>
    <submittedName>
        <fullName evidence="2">Contractile injection system tape measure protein</fullName>
    </submittedName>
</protein>
<evidence type="ECO:0000256" key="1">
    <source>
        <dbReference type="SAM" id="MobiDB-lite"/>
    </source>
</evidence>
<evidence type="ECO:0000313" key="3">
    <source>
        <dbReference type="Proteomes" id="UP001216510"/>
    </source>
</evidence>
<feature type="region of interest" description="Disordered" evidence="1">
    <location>
        <begin position="1703"/>
        <end position="1733"/>
    </location>
</feature>
<dbReference type="Pfam" id="PF19268">
    <property type="entry name" value="CIS_TMP"/>
    <property type="match status" value="3"/>
</dbReference>
<feature type="compositionally biased region" description="Polar residues" evidence="1">
    <location>
        <begin position="1318"/>
        <end position="1328"/>
    </location>
</feature>
<reference evidence="2 3" key="1">
    <citation type="submission" date="2023-02" db="EMBL/GenBank/DDBJ databases">
        <title>Gemone sequence of Telluria chitinolytica ACM 3522T.</title>
        <authorList>
            <person name="Frediansyah A."/>
            <person name="Miess H."/>
            <person name="Gross H."/>
        </authorList>
    </citation>
    <scope>NUCLEOTIDE SEQUENCE [LARGE SCALE GENOMIC DNA]</scope>
    <source>
        <strain evidence="2 3">ACM 3522</strain>
    </source>
</reference>
<name>A0ABY8BG13_9BURK</name>
<sequence length="1904" mass="194742">MNARHLIETLDFDFACAGPQPDLDDDEALARLLRDVLLPVVEQTLAACDEPGTVLVLPALDIDLGTLPRADFRAEAGRRLRSALLDALDGARRCAAGTALHGGDAAGAATLHVVTERDLAQLAGFLATGRLPWHAGVAGHTAHIALLDRLLAGAPARLPPLLAAALAQPDGARRLAAQFPARQLEALLRLTAGGVPDTAARPLDACASSALLRARLAQPSGAATGHAEPAAALAAFLHSGRLDATGAGARGMDDDGLAPHVRLLERALAGPVAALQAVVRRALAHAASARRLVDQYSPEQLAALARRCAPRRAVALLAQLASDAPALAWRRVLAACLEGDEGTDALPAVGDDLARLTAFLSGSAPLPGAEAVLARAIAAAATDRGRALRLVLAQAGVDAAAERLAQRLPGALLVRLAERLAPAPARAAAAWAHDTLAGAAAMGAGTAQLRALAMLCWRHVLLAAVERRPAPPTALLHAAVGVAPQGTVAGATAAATAAERALADLAGYLASGHGPGVAAPSLLLEHALGAAPTRAGLTAALTPVLTRRQAFRRLVEGMPAVLLERLAHLAAPHDAPRVLASLQQHLATAARHGAGTMDLARLASIGWERALVTLLCRHHGADDAALPVVPALAGVPAMPAAQTGTWVAAATTGPAYATPPAPVAQPATAACARARLLEFLATGRLAPTQQDATREPTAVDLLDDVLAGADAALWPALAAVLAAPAALRRLLEQFPERQWRALVRSAQPEHAEALCALAATAGGGAPEESMAWRLLVLAAVAAAGTPLAPGQLRGPAPAGALPPVSDAADGVARLAHWLRTGALPPGADAQPGALLASAIAATADPARLHAALAAALVRPAAARRLATLVPQEQLETLLWLVAPTAAASTIDAAAEVRALALARGATTARAETFAARCRQVALADLLGRDGTTAVQRRDPRHAMRAATGPSDAQAPAGQAPRSALEQLAVFLASGRLDPPQTPQATAPAHVTVLDALLAAPADALLAVLADALAHPASRRRLIEQFPDRQLLAIVALAQPGGHAASPAHLAPAVAADRHASWLALLAAALADRATEPHASHLQAPHGRVGADDAWIDELFQAPVPVLRLKVSTILSQPAMAATLVERLADSQLGRLVQMLQPGRGAQPLLDFAPPAAAGPQARARHWHALLGAALEDPGFQRPAPQPTAAVAPPGDDVPTNADGRHVGLIADDVRHFGAHVAWLDTLLAVPSAALWTTLAAALRQPGRVRRLMLQFPQRQLDALLRLAQQQAAAGHREQADALPAGPERDSAHWRQRFSAAIAAAAPMRANESEAVPDSIQSRRQSGTASDCAESGTASDSAAFADADPVRANESEAVPDSSAAAALAAPPQSGTASESSETSHEALLARLSSFLADADPTATPGPVEYVGSSPAHPPQAETGATPGAETVVCGLAAQLGTASDSAQLGTASDSIACAAAGPLRGTKSEAIPNLPDRATAAALAAPAKAGTASGSPASQPIPASPGSGPRRVAAGQVPGILRRLPAAVTPPPWHAAPADGRKARAVRDVLRAAQAGTGAPARPGKLPVHRAVATNPFHPAGRDVAQVEAACAKMLALLAERDTSLRAAAGPYGAVAAALTGSGTAAWHRLLGERDASVTNALRGLAAGPATRAALAAGLPDAMLADLVALLKPDSAPPAPPHDASPATRQRCWRAALAAAVSDRPMLPPASLPDPKTATMTPWPTSAPEEAEPLAEGDTLALPNAGMVLLAPYLPRLFGVLGLVADGRFTDAAAAERAALLLQFAVSGQPGAPEYQLPLNKLLCGLAAEAPLPLAIEITPHERAAIDSLLGAMIESWSALGRTSVDGFREAFLMRKGELLRGAEDWRLAVAPGPFDMLMDRLPWSFSLIRYPWMAQPLHVTWRRP</sequence>
<feature type="region of interest" description="Disordered" evidence="1">
    <location>
        <begin position="931"/>
        <end position="958"/>
    </location>
</feature>
<dbReference type="InterPro" id="IPR045538">
    <property type="entry name" value="CIS_TMP"/>
</dbReference>
<feature type="region of interest" description="Disordered" evidence="1">
    <location>
        <begin position="1305"/>
        <end position="1384"/>
    </location>
</feature>
<proteinExistence type="predicted"/>
<gene>
    <name evidence="2" type="ORF">PX653_05940</name>
</gene>
<feature type="region of interest" description="Disordered" evidence="1">
    <location>
        <begin position="1484"/>
        <end position="1512"/>
    </location>
</feature>
<organism evidence="2 3">
    <name type="scientific">Pseudoduganella chitinolytica</name>
    <dbReference type="NCBI Taxonomy" id="34070"/>
    <lineage>
        <taxon>Bacteria</taxon>
        <taxon>Pseudomonadati</taxon>
        <taxon>Pseudomonadota</taxon>
        <taxon>Betaproteobacteria</taxon>
        <taxon>Burkholderiales</taxon>
        <taxon>Oxalobacteraceae</taxon>
        <taxon>Telluria group</taxon>
        <taxon>Pseudoduganella</taxon>
    </lineage>
</organism>
<evidence type="ECO:0000313" key="2">
    <source>
        <dbReference type="EMBL" id="WEF34313.1"/>
    </source>
</evidence>
<accession>A0ABY8BG13</accession>
<feature type="compositionally biased region" description="Low complexity" evidence="1">
    <location>
        <begin position="1484"/>
        <end position="1496"/>
    </location>
</feature>
<feature type="compositionally biased region" description="Low complexity" evidence="1">
    <location>
        <begin position="1337"/>
        <end position="1346"/>
    </location>
</feature>
<dbReference type="Proteomes" id="UP001216510">
    <property type="component" value="Chromosome"/>
</dbReference>
<dbReference type="RefSeq" id="WP_277416992.1">
    <property type="nucleotide sequence ID" value="NZ_CP119083.1"/>
</dbReference>
<feature type="compositionally biased region" description="Low complexity" evidence="1">
    <location>
        <begin position="1354"/>
        <end position="1384"/>
    </location>
</feature>
<keyword evidence="3" id="KW-1185">Reference proteome</keyword>